<dbReference type="RefSeq" id="WP_009542787.1">
    <property type="nucleotide sequence ID" value="NZ_ANHY01000031.1"/>
</dbReference>
<dbReference type="STRING" id="1238182.C882_2796"/>
<evidence type="ECO:0000313" key="3">
    <source>
        <dbReference type="Proteomes" id="UP000009881"/>
    </source>
</evidence>
<feature type="compositionally biased region" description="Basic and acidic residues" evidence="1">
    <location>
        <begin position="48"/>
        <end position="58"/>
    </location>
</feature>
<comment type="caution">
    <text evidence="2">The sequence shown here is derived from an EMBL/GenBank/DDBJ whole genome shotgun (WGS) entry which is preliminary data.</text>
</comment>
<dbReference type="EMBL" id="ANHY01000031">
    <property type="protein sequence ID" value="EKV26361.1"/>
    <property type="molecule type" value="Genomic_DNA"/>
</dbReference>
<evidence type="ECO:0000313" key="2">
    <source>
        <dbReference type="EMBL" id="EKV26361.1"/>
    </source>
</evidence>
<keyword evidence="3" id="KW-1185">Reference proteome</keyword>
<dbReference type="AlphaFoldDB" id="K9HC51"/>
<accession>K9HC51</accession>
<gene>
    <name evidence="2" type="ORF">C882_2796</name>
</gene>
<name>K9HC51_9PROT</name>
<dbReference type="Proteomes" id="UP000009881">
    <property type="component" value="Unassembled WGS sequence"/>
</dbReference>
<feature type="region of interest" description="Disordered" evidence="1">
    <location>
        <begin position="33"/>
        <end position="58"/>
    </location>
</feature>
<organism evidence="2 3">
    <name type="scientific">Caenispirillum salinarum AK4</name>
    <dbReference type="NCBI Taxonomy" id="1238182"/>
    <lineage>
        <taxon>Bacteria</taxon>
        <taxon>Pseudomonadati</taxon>
        <taxon>Pseudomonadota</taxon>
        <taxon>Alphaproteobacteria</taxon>
        <taxon>Rhodospirillales</taxon>
        <taxon>Novispirillaceae</taxon>
        <taxon>Caenispirillum</taxon>
    </lineage>
</organism>
<evidence type="ECO:0000256" key="1">
    <source>
        <dbReference type="SAM" id="MobiDB-lite"/>
    </source>
</evidence>
<protein>
    <submittedName>
        <fullName evidence="2">Uncharacterized protein</fullName>
    </submittedName>
</protein>
<proteinExistence type="predicted"/>
<reference evidence="2 3" key="1">
    <citation type="journal article" date="2013" name="Genome Announc.">
        <title>Draft Genome Sequence of an Alphaproteobacterium, Caenispirillum salinarum AK4(T), Isolated from a Solar Saltern.</title>
        <authorList>
            <person name="Khatri I."/>
            <person name="Singh A."/>
            <person name="Korpole S."/>
            <person name="Pinnaka A.K."/>
            <person name="Subramanian S."/>
        </authorList>
    </citation>
    <scope>NUCLEOTIDE SEQUENCE [LARGE SCALE GENOMIC DNA]</scope>
    <source>
        <strain evidence="2 3">AK4</strain>
    </source>
</reference>
<sequence length="58" mass="6177">MDDDVLRAALDAIAEKRASDVHPAVLKELQDAGLAHPEQEPATLTDAGEEKRRQLGGG</sequence>